<organism evidence="1 2">
    <name type="scientific">Mycena pura</name>
    <dbReference type="NCBI Taxonomy" id="153505"/>
    <lineage>
        <taxon>Eukaryota</taxon>
        <taxon>Fungi</taxon>
        <taxon>Dikarya</taxon>
        <taxon>Basidiomycota</taxon>
        <taxon>Agaricomycotina</taxon>
        <taxon>Agaricomycetes</taxon>
        <taxon>Agaricomycetidae</taxon>
        <taxon>Agaricales</taxon>
        <taxon>Marasmiineae</taxon>
        <taxon>Mycenaceae</taxon>
        <taxon>Mycena</taxon>
    </lineage>
</organism>
<dbReference type="AlphaFoldDB" id="A0AAD6V718"/>
<protein>
    <submittedName>
        <fullName evidence="1">Uncharacterized protein</fullName>
    </submittedName>
</protein>
<dbReference type="EMBL" id="JARJCW010000070">
    <property type="protein sequence ID" value="KAJ7198946.1"/>
    <property type="molecule type" value="Genomic_DNA"/>
</dbReference>
<accession>A0AAD6V718</accession>
<gene>
    <name evidence="1" type="ORF">GGX14DRAFT_401570</name>
</gene>
<dbReference type="Proteomes" id="UP001219525">
    <property type="component" value="Unassembled WGS sequence"/>
</dbReference>
<name>A0AAD6V718_9AGAR</name>
<keyword evidence="2" id="KW-1185">Reference proteome</keyword>
<sequence>MSSGRIARRFDAASVHQAWQVVSVSSAAWCLAHGFTRGVAARCIQPRSTRDRAMLRQKKKSFAYHTFLLERLIEPQHLWERGAVRIRAGRRVQPGRRDSGFVAVVDAAAEEIMDVVAAAVNAAARAYLLHGSAYYTPLTTRAFGGAHWCAGTRS</sequence>
<proteinExistence type="predicted"/>
<reference evidence="1" key="1">
    <citation type="submission" date="2023-03" db="EMBL/GenBank/DDBJ databases">
        <title>Massive genome expansion in bonnet fungi (Mycena s.s.) driven by repeated elements and novel gene families across ecological guilds.</title>
        <authorList>
            <consortium name="Lawrence Berkeley National Laboratory"/>
            <person name="Harder C.B."/>
            <person name="Miyauchi S."/>
            <person name="Viragh M."/>
            <person name="Kuo A."/>
            <person name="Thoen E."/>
            <person name="Andreopoulos B."/>
            <person name="Lu D."/>
            <person name="Skrede I."/>
            <person name="Drula E."/>
            <person name="Henrissat B."/>
            <person name="Morin E."/>
            <person name="Kohler A."/>
            <person name="Barry K."/>
            <person name="LaButti K."/>
            <person name="Morin E."/>
            <person name="Salamov A."/>
            <person name="Lipzen A."/>
            <person name="Mereny Z."/>
            <person name="Hegedus B."/>
            <person name="Baldrian P."/>
            <person name="Stursova M."/>
            <person name="Weitz H."/>
            <person name="Taylor A."/>
            <person name="Grigoriev I.V."/>
            <person name="Nagy L.G."/>
            <person name="Martin F."/>
            <person name="Kauserud H."/>
        </authorList>
    </citation>
    <scope>NUCLEOTIDE SEQUENCE</scope>
    <source>
        <strain evidence="1">9144</strain>
    </source>
</reference>
<evidence type="ECO:0000313" key="2">
    <source>
        <dbReference type="Proteomes" id="UP001219525"/>
    </source>
</evidence>
<comment type="caution">
    <text evidence="1">The sequence shown here is derived from an EMBL/GenBank/DDBJ whole genome shotgun (WGS) entry which is preliminary data.</text>
</comment>
<evidence type="ECO:0000313" key="1">
    <source>
        <dbReference type="EMBL" id="KAJ7198946.1"/>
    </source>
</evidence>